<dbReference type="PROSITE" id="PS50949">
    <property type="entry name" value="HTH_GNTR"/>
    <property type="match status" value="1"/>
</dbReference>
<evidence type="ECO:0000313" key="6">
    <source>
        <dbReference type="Proteomes" id="UP000707535"/>
    </source>
</evidence>
<dbReference type="SUPFAM" id="SSF48008">
    <property type="entry name" value="GntR ligand-binding domain-like"/>
    <property type="match status" value="1"/>
</dbReference>
<keyword evidence="2" id="KW-0238">DNA-binding</keyword>
<sequence length="229" mass="27047">MAVISTMKDQIYQIILKRIIGMDYLPGEKISEKDLVEELEVGRTPIREALLQLRQEGLINAIPQSGTYISKINLQLAKDARFVRESVEMRVVKEAVDKLTTYDYVMLQQIIDRQGLIEKGANKNLEFFQEDEAFHHYFYSVTGHEQVWIWLQSVNMHLNRFRFLRLQSKNLSWNSLVDEHRQLLEAVKNKDDVKSVAWVSEHLHRMLDEEPTLVKTFPEYFEDTINNYE</sequence>
<name>A0A921F9G7_9LACO</name>
<dbReference type="GO" id="GO:0003700">
    <property type="term" value="F:DNA-binding transcription factor activity"/>
    <property type="evidence" value="ECO:0007669"/>
    <property type="project" value="InterPro"/>
</dbReference>
<dbReference type="Pfam" id="PF07729">
    <property type="entry name" value="FCD"/>
    <property type="match status" value="1"/>
</dbReference>
<dbReference type="InterPro" id="IPR011711">
    <property type="entry name" value="GntR_C"/>
</dbReference>
<protein>
    <submittedName>
        <fullName evidence="5">GntR family transcriptional regulator</fullName>
    </submittedName>
</protein>
<dbReference type="InterPro" id="IPR000524">
    <property type="entry name" value="Tscrpt_reg_HTH_GntR"/>
</dbReference>
<gene>
    <name evidence="5" type="ORF">K8V00_09355</name>
</gene>
<dbReference type="InterPro" id="IPR008920">
    <property type="entry name" value="TF_FadR/GntR_C"/>
</dbReference>
<dbReference type="Gene3D" id="1.10.10.10">
    <property type="entry name" value="Winged helix-like DNA-binding domain superfamily/Winged helix DNA-binding domain"/>
    <property type="match status" value="1"/>
</dbReference>
<dbReference type="Gene3D" id="1.20.120.530">
    <property type="entry name" value="GntR ligand-binding domain-like"/>
    <property type="match status" value="1"/>
</dbReference>
<keyword evidence="3" id="KW-0804">Transcription</keyword>
<evidence type="ECO:0000256" key="2">
    <source>
        <dbReference type="ARBA" id="ARBA00023125"/>
    </source>
</evidence>
<accession>A0A921F9G7</accession>
<reference evidence="5" key="2">
    <citation type="submission" date="2021-09" db="EMBL/GenBank/DDBJ databases">
        <authorList>
            <person name="Gilroy R."/>
        </authorList>
    </citation>
    <scope>NUCLEOTIDE SEQUENCE</scope>
    <source>
        <strain evidence="5">CHK174-6876</strain>
    </source>
</reference>
<dbReference type="SMART" id="SM00345">
    <property type="entry name" value="HTH_GNTR"/>
    <property type="match status" value="1"/>
</dbReference>
<dbReference type="SUPFAM" id="SSF46785">
    <property type="entry name" value="Winged helix' DNA-binding domain"/>
    <property type="match status" value="1"/>
</dbReference>
<dbReference type="PANTHER" id="PTHR43537">
    <property type="entry name" value="TRANSCRIPTIONAL REGULATOR, GNTR FAMILY"/>
    <property type="match status" value="1"/>
</dbReference>
<evidence type="ECO:0000256" key="1">
    <source>
        <dbReference type="ARBA" id="ARBA00023015"/>
    </source>
</evidence>
<organism evidence="5 6">
    <name type="scientific">Ligilactobacillus acidipiscis</name>
    <dbReference type="NCBI Taxonomy" id="89059"/>
    <lineage>
        <taxon>Bacteria</taxon>
        <taxon>Bacillati</taxon>
        <taxon>Bacillota</taxon>
        <taxon>Bacilli</taxon>
        <taxon>Lactobacillales</taxon>
        <taxon>Lactobacillaceae</taxon>
        <taxon>Ligilactobacillus</taxon>
    </lineage>
</organism>
<dbReference type="SMART" id="SM00895">
    <property type="entry name" value="FCD"/>
    <property type="match status" value="1"/>
</dbReference>
<dbReference type="PRINTS" id="PR00035">
    <property type="entry name" value="HTHGNTR"/>
</dbReference>
<dbReference type="InterPro" id="IPR036390">
    <property type="entry name" value="WH_DNA-bd_sf"/>
</dbReference>
<dbReference type="PANTHER" id="PTHR43537:SF51">
    <property type="entry name" value="HTH-TYPE TRANSCRIPTIONAL REGULATOR LGOR-RELATED"/>
    <property type="match status" value="1"/>
</dbReference>
<keyword evidence="1" id="KW-0805">Transcription regulation</keyword>
<dbReference type="EMBL" id="DYXG01000093">
    <property type="protein sequence ID" value="HJE97814.1"/>
    <property type="molecule type" value="Genomic_DNA"/>
</dbReference>
<comment type="caution">
    <text evidence="5">The sequence shown here is derived from an EMBL/GenBank/DDBJ whole genome shotgun (WGS) entry which is preliminary data.</text>
</comment>
<reference evidence="5" key="1">
    <citation type="journal article" date="2021" name="PeerJ">
        <title>Extensive microbial diversity within the chicken gut microbiome revealed by metagenomics and culture.</title>
        <authorList>
            <person name="Gilroy R."/>
            <person name="Ravi A."/>
            <person name="Getino M."/>
            <person name="Pursley I."/>
            <person name="Horton D.L."/>
            <person name="Alikhan N.F."/>
            <person name="Baker D."/>
            <person name="Gharbi K."/>
            <person name="Hall N."/>
            <person name="Watson M."/>
            <person name="Adriaenssens E.M."/>
            <person name="Foster-Nyarko E."/>
            <person name="Jarju S."/>
            <person name="Secka A."/>
            <person name="Antonio M."/>
            <person name="Oren A."/>
            <person name="Chaudhuri R.R."/>
            <person name="La Ragione R."/>
            <person name="Hildebrand F."/>
            <person name="Pallen M.J."/>
        </authorList>
    </citation>
    <scope>NUCLEOTIDE SEQUENCE</scope>
    <source>
        <strain evidence="5">CHK174-6876</strain>
    </source>
</reference>
<dbReference type="GO" id="GO:0003677">
    <property type="term" value="F:DNA binding"/>
    <property type="evidence" value="ECO:0007669"/>
    <property type="project" value="UniProtKB-KW"/>
</dbReference>
<dbReference type="InterPro" id="IPR036388">
    <property type="entry name" value="WH-like_DNA-bd_sf"/>
</dbReference>
<dbReference type="AlphaFoldDB" id="A0A921F9G7"/>
<evidence type="ECO:0000259" key="4">
    <source>
        <dbReference type="PROSITE" id="PS50949"/>
    </source>
</evidence>
<dbReference type="CDD" id="cd07377">
    <property type="entry name" value="WHTH_GntR"/>
    <property type="match status" value="1"/>
</dbReference>
<feature type="domain" description="HTH gntR-type" evidence="4">
    <location>
        <begin position="5"/>
        <end position="72"/>
    </location>
</feature>
<evidence type="ECO:0000313" key="5">
    <source>
        <dbReference type="EMBL" id="HJE97814.1"/>
    </source>
</evidence>
<dbReference type="Proteomes" id="UP000707535">
    <property type="component" value="Unassembled WGS sequence"/>
</dbReference>
<proteinExistence type="predicted"/>
<dbReference type="Pfam" id="PF00392">
    <property type="entry name" value="GntR"/>
    <property type="match status" value="1"/>
</dbReference>
<evidence type="ECO:0000256" key="3">
    <source>
        <dbReference type="ARBA" id="ARBA00023163"/>
    </source>
</evidence>